<dbReference type="CDD" id="cd00077">
    <property type="entry name" value="HDc"/>
    <property type="match status" value="1"/>
</dbReference>
<dbReference type="GO" id="GO:0016779">
    <property type="term" value="F:nucleotidyltransferase activity"/>
    <property type="evidence" value="ECO:0007669"/>
    <property type="project" value="UniProtKB-KW"/>
</dbReference>
<dbReference type="SUPFAM" id="SSF109604">
    <property type="entry name" value="HD-domain/PDEase-like"/>
    <property type="match status" value="1"/>
</dbReference>
<dbReference type="InterPro" id="IPR005249">
    <property type="entry name" value="YqeK"/>
</dbReference>
<evidence type="ECO:0000256" key="3">
    <source>
        <dbReference type="ARBA" id="ARBA00022741"/>
    </source>
</evidence>
<dbReference type="Proteomes" id="UP000095709">
    <property type="component" value="Unassembled WGS sequence"/>
</dbReference>
<dbReference type="NCBIfam" id="TIGR00277">
    <property type="entry name" value="HDIG"/>
    <property type="match status" value="1"/>
</dbReference>
<name>A0A174RT31_9FIRM</name>
<dbReference type="InterPro" id="IPR051094">
    <property type="entry name" value="Diverse_Catalytic_Enzymes"/>
</dbReference>
<reference evidence="8 10" key="1">
    <citation type="submission" date="2015-09" db="EMBL/GenBank/DDBJ databases">
        <authorList>
            <consortium name="Pathogen Informatics"/>
        </authorList>
    </citation>
    <scope>NUCLEOTIDE SEQUENCE [LARGE SCALE GENOMIC DNA]</scope>
    <source>
        <strain evidence="8 10">2789STDY5834885</strain>
    </source>
</reference>
<organism evidence="8 10">
    <name type="scientific">Fusicatenibacter saccharivorans</name>
    <dbReference type="NCBI Taxonomy" id="1150298"/>
    <lineage>
        <taxon>Bacteria</taxon>
        <taxon>Bacillati</taxon>
        <taxon>Bacillota</taxon>
        <taxon>Clostridia</taxon>
        <taxon>Lachnospirales</taxon>
        <taxon>Lachnospiraceae</taxon>
        <taxon>Fusicatenibacter</taxon>
    </lineage>
</organism>
<keyword evidence="4 9" id="KW-0378">Hydrolase</keyword>
<dbReference type="EMBL" id="CZAL01000019">
    <property type="protein sequence ID" value="CUP86837.1"/>
    <property type="molecule type" value="Genomic_DNA"/>
</dbReference>
<evidence type="ECO:0000256" key="6">
    <source>
        <dbReference type="ARBA" id="ARBA00049417"/>
    </source>
</evidence>
<evidence type="ECO:0000313" key="9">
    <source>
        <dbReference type="EMBL" id="MBN2954199.1"/>
    </source>
</evidence>
<dbReference type="PANTHER" id="PTHR35795">
    <property type="entry name" value="SLR1885 PROTEIN"/>
    <property type="match status" value="1"/>
</dbReference>
<dbReference type="Gene3D" id="1.10.3210.10">
    <property type="entry name" value="Hypothetical protein af1432"/>
    <property type="match status" value="1"/>
</dbReference>
<dbReference type="InterPro" id="IPR006675">
    <property type="entry name" value="HDIG_dom"/>
</dbReference>
<reference evidence="9" key="2">
    <citation type="submission" date="2021-02" db="EMBL/GenBank/DDBJ databases">
        <title>Metagenome-assembled genomes from human diarrheal sample B26.</title>
        <authorList>
            <person name="Ateba T.P."/>
            <person name="Alayande K.A."/>
            <person name="Mwanza M."/>
        </authorList>
    </citation>
    <scope>NUCLEOTIDE SEQUENCE</scope>
    <source>
        <strain evidence="9">06WH</strain>
    </source>
</reference>
<evidence type="ECO:0000256" key="1">
    <source>
        <dbReference type="ARBA" id="ARBA00012506"/>
    </source>
</evidence>
<feature type="domain" description="HD" evidence="7">
    <location>
        <begin position="21"/>
        <end position="136"/>
    </location>
</feature>
<evidence type="ECO:0000313" key="10">
    <source>
        <dbReference type="Proteomes" id="UP000095709"/>
    </source>
</evidence>
<dbReference type="STRING" id="1150298.ERS852406_02409"/>
<dbReference type="NCBIfam" id="TIGR00488">
    <property type="entry name" value="bis(5'-nucleosyl)-tetraphosphatase (symmetrical) YqeK"/>
    <property type="match status" value="1"/>
</dbReference>
<dbReference type="GO" id="GO:0000166">
    <property type="term" value="F:nucleotide binding"/>
    <property type="evidence" value="ECO:0007669"/>
    <property type="project" value="UniProtKB-KW"/>
</dbReference>
<dbReference type="GO" id="GO:0008803">
    <property type="term" value="F:bis(5'-nucleosyl)-tetraphosphatase (symmetrical) activity"/>
    <property type="evidence" value="ECO:0007669"/>
    <property type="project" value="UniProtKB-EC"/>
</dbReference>
<dbReference type="EC" id="3.6.1.41" evidence="1"/>
<dbReference type="InterPro" id="IPR003607">
    <property type="entry name" value="HD/PDEase_dom"/>
</dbReference>
<dbReference type="Proteomes" id="UP000737612">
    <property type="component" value="Unassembled WGS sequence"/>
</dbReference>
<evidence type="ECO:0000259" key="7">
    <source>
        <dbReference type="PROSITE" id="PS51831"/>
    </source>
</evidence>
<keyword evidence="3" id="KW-0547">Nucleotide-binding</keyword>
<keyword evidence="8" id="KW-0548">Nucleotidyltransferase</keyword>
<sequence>MEQYDLWKLDKKLQKEVDEDRYHHTLGVMFTAASMAMVWGEDLEKARVAGLLHDCAKCIPNKKKITMCEKNKIEITEFERNNPFLIHAKLGAFLAKDKYKVEDPEILSAITWHTTGKEDMTLLEKIIYIADYIEPARNKAPHLTRLRKLAFTDIDECMYEILKDSMAYLSENPKTMDPMTEQAYQFYEALHRERTAKEEA</sequence>
<evidence type="ECO:0000256" key="4">
    <source>
        <dbReference type="ARBA" id="ARBA00022801"/>
    </source>
</evidence>
<keyword evidence="5" id="KW-0408">Iron</keyword>
<dbReference type="AlphaFoldDB" id="A0A174RT31"/>
<dbReference type="SMART" id="SM00471">
    <property type="entry name" value="HDc"/>
    <property type="match status" value="1"/>
</dbReference>
<evidence type="ECO:0000313" key="8">
    <source>
        <dbReference type="EMBL" id="CUP86837.1"/>
    </source>
</evidence>
<keyword evidence="2" id="KW-0479">Metal-binding</keyword>
<protein>
    <recommendedName>
        <fullName evidence="1">bis(5'-nucleosyl)-tetraphosphatase (symmetrical)</fullName>
        <ecNumber evidence="1">3.6.1.41</ecNumber>
    </recommendedName>
</protein>
<dbReference type="GO" id="GO:0046872">
    <property type="term" value="F:metal ion binding"/>
    <property type="evidence" value="ECO:0007669"/>
    <property type="project" value="UniProtKB-KW"/>
</dbReference>
<dbReference type="InterPro" id="IPR006674">
    <property type="entry name" value="HD_domain"/>
</dbReference>
<accession>A0A174RT31</accession>
<evidence type="ECO:0000256" key="2">
    <source>
        <dbReference type="ARBA" id="ARBA00022723"/>
    </source>
</evidence>
<evidence type="ECO:0000256" key="5">
    <source>
        <dbReference type="ARBA" id="ARBA00023004"/>
    </source>
</evidence>
<proteinExistence type="predicted"/>
<dbReference type="EMBL" id="JAFHBD010000058">
    <property type="protein sequence ID" value="MBN2954199.1"/>
    <property type="molecule type" value="Genomic_DNA"/>
</dbReference>
<keyword evidence="8" id="KW-0808">Transferase</keyword>
<gene>
    <name evidence="9" type="primary">yqeK</name>
    <name evidence="8" type="ORF">ERS852498_03019</name>
    <name evidence="9" type="ORF">JTJ23_11550</name>
</gene>
<dbReference type="Pfam" id="PF01966">
    <property type="entry name" value="HD"/>
    <property type="match status" value="1"/>
</dbReference>
<dbReference type="RefSeq" id="WP_055217892.1">
    <property type="nucleotide sequence ID" value="NZ_CZAL01000019.1"/>
</dbReference>
<comment type="catalytic activity">
    <reaction evidence="6">
        <text>P(1),P(4)-bis(5'-adenosyl) tetraphosphate + H2O = 2 ADP + 2 H(+)</text>
        <dbReference type="Rhea" id="RHEA:24252"/>
        <dbReference type="ChEBI" id="CHEBI:15377"/>
        <dbReference type="ChEBI" id="CHEBI:15378"/>
        <dbReference type="ChEBI" id="CHEBI:58141"/>
        <dbReference type="ChEBI" id="CHEBI:456216"/>
        <dbReference type="EC" id="3.6.1.41"/>
    </reaction>
</comment>
<dbReference type="PANTHER" id="PTHR35795:SF1">
    <property type="entry name" value="BIS(5'-NUCLEOSYL)-TETRAPHOSPHATASE, SYMMETRICAL"/>
    <property type="match status" value="1"/>
</dbReference>
<dbReference type="PROSITE" id="PS51831">
    <property type="entry name" value="HD"/>
    <property type="match status" value="1"/>
</dbReference>